<evidence type="ECO:0000313" key="4">
    <source>
        <dbReference type="Proteomes" id="UP000186594"/>
    </source>
</evidence>
<dbReference type="PANTHER" id="PTHR10845">
    <property type="entry name" value="REGULATOR OF G PROTEIN SIGNALING"/>
    <property type="match status" value="1"/>
</dbReference>
<dbReference type="Proteomes" id="UP000186594">
    <property type="component" value="Unassembled WGS sequence"/>
</dbReference>
<name>A0A1U7LHK4_NEOID</name>
<dbReference type="AlphaFoldDB" id="A0A1U7LHK4"/>
<reference evidence="3 4" key="1">
    <citation type="submission" date="2016-04" db="EMBL/GenBank/DDBJ databases">
        <title>Evolutionary innovation and constraint leading to complex multicellularity in the Ascomycota.</title>
        <authorList>
            <person name="Cisse O."/>
            <person name="Nguyen A."/>
            <person name="Hewitt D.A."/>
            <person name="Jedd G."/>
            <person name="Stajich J.E."/>
        </authorList>
    </citation>
    <scope>NUCLEOTIDE SEQUENCE [LARGE SCALE GENOMIC DNA]</scope>
    <source>
        <strain evidence="3 4">DAH-3</strain>
    </source>
</reference>
<feature type="region of interest" description="Disordered" evidence="1">
    <location>
        <begin position="229"/>
        <end position="350"/>
    </location>
</feature>
<dbReference type="InterPro" id="IPR044926">
    <property type="entry name" value="RGS_subdomain_2"/>
</dbReference>
<gene>
    <name evidence="3" type="ORF">NEOLI_001362</name>
</gene>
<dbReference type="CDD" id="cd07440">
    <property type="entry name" value="RGS"/>
    <property type="match status" value="1"/>
</dbReference>
<comment type="caution">
    <text evidence="3">The sequence shown here is derived from an EMBL/GenBank/DDBJ whole genome shotgun (WGS) entry which is preliminary data.</text>
</comment>
<evidence type="ECO:0000313" key="3">
    <source>
        <dbReference type="EMBL" id="OLL22108.1"/>
    </source>
</evidence>
<accession>A0A1U7LHK4</accession>
<dbReference type="EMBL" id="LXFE01003900">
    <property type="protein sequence ID" value="OLL22108.1"/>
    <property type="molecule type" value="Genomic_DNA"/>
</dbReference>
<dbReference type="OrthoDB" id="10266999at2759"/>
<feature type="domain" description="RGS" evidence="2">
    <location>
        <begin position="113"/>
        <end position="225"/>
    </location>
</feature>
<evidence type="ECO:0000256" key="1">
    <source>
        <dbReference type="SAM" id="MobiDB-lite"/>
    </source>
</evidence>
<dbReference type="Gene3D" id="1.10.167.10">
    <property type="entry name" value="Regulator of G-protein Signalling 4, domain 2"/>
    <property type="match status" value="1"/>
</dbReference>
<dbReference type="InterPro" id="IPR016137">
    <property type="entry name" value="RGS"/>
</dbReference>
<dbReference type="SUPFAM" id="SSF48097">
    <property type="entry name" value="Regulator of G-protein signaling, RGS"/>
    <property type="match status" value="1"/>
</dbReference>
<feature type="region of interest" description="Disordered" evidence="1">
    <location>
        <begin position="1"/>
        <end position="69"/>
    </location>
</feature>
<feature type="compositionally biased region" description="Low complexity" evidence="1">
    <location>
        <begin position="15"/>
        <end position="32"/>
    </location>
</feature>
<sequence length="350" mass="38847">MATHAEISTDLEPRLLQQPQSSYLQPPELSLQCRSSSYEQAPTPFRRHTAHSEKPYLQQTQDHATPKHIRPASYCQSVDSALYQQRQRQSSQLPSLTEVLANTAPPPYTLSAFMAFLSQNHCLETLEFVLDASRYRQTYLAAAANSNGVPEVNDSERLIVLWKRLVDAYIRPCAPREVNLPAHVRDPLIRMPLHFAAPTPDSLDQAVALTIELMRDSVLAPFLASLKHASPRMQSQAQRNSGRFSVDSNRSSVSSHRLSLPASTGTKFSPTTSSGSRFSMTSPTSGQLPGSTTPCSDHSPVGWSESGDSDMEEVAIPMTPPSTPPNAEQGPKWGKKMREKLRWKRNSVER</sequence>
<dbReference type="PROSITE" id="PS50132">
    <property type="entry name" value="RGS"/>
    <property type="match status" value="1"/>
</dbReference>
<protein>
    <recommendedName>
        <fullName evidence="2">RGS domain-containing protein</fullName>
    </recommendedName>
</protein>
<feature type="compositionally biased region" description="Low complexity" evidence="1">
    <location>
        <begin position="245"/>
        <end position="263"/>
    </location>
</feature>
<organism evidence="3 4">
    <name type="scientific">Neolecta irregularis (strain DAH-3)</name>
    <dbReference type="NCBI Taxonomy" id="1198029"/>
    <lineage>
        <taxon>Eukaryota</taxon>
        <taxon>Fungi</taxon>
        <taxon>Dikarya</taxon>
        <taxon>Ascomycota</taxon>
        <taxon>Taphrinomycotina</taxon>
        <taxon>Neolectales</taxon>
        <taxon>Neolectaceae</taxon>
        <taxon>Neolecta</taxon>
    </lineage>
</organism>
<proteinExistence type="predicted"/>
<feature type="compositionally biased region" description="Polar residues" evidence="1">
    <location>
        <begin position="232"/>
        <end position="243"/>
    </location>
</feature>
<dbReference type="Pfam" id="PF00615">
    <property type="entry name" value="RGS"/>
    <property type="match status" value="1"/>
</dbReference>
<dbReference type="SMART" id="SM00315">
    <property type="entry name" value="RGS"/>
    <property type="match status" value="1"/>
</dbReference>
<dbReference type="PANTHER" id="PTHR10845:SF267">
    <property type="entry name" value="REGULATOR OF G PROTEIN SIGNALING DOMAIN PROTEIN (AFU_ORTHOLOGUE AFUA_6G06860)"/>
    <property type="match status" value="1"/>
</dbReference>
<evidence type="ECO:0000259" key="2">
    <source>
        <dbReference type="PROSITE" id="PS50132"/>
    </source>
</evidence>
<feature type="compositionally biased region" description="Polar residues" evidence="1">
    <location>
        <begin position="264"/>
        <end position="296"/>
    </location>
</feature>
<keyword evidence="4" id="KW-1185">Reference proteome</keyword>
<feature type="compositionally biased region" description="Basic residues" evidence="1">
    <location>
        <begin position="333"/>
        <end position="350"/>
    </location>
</feature>
<dbReference type="InterPro" id="IPR036305">
    <property type="entry name" value="RGS_sf"/>
</dbReference>
<dbReference type="OMA" id="KHASPRM"/>